<dbReference type="EMBL" id="UINC01196935">
    <property type="protein sequence ID" value="SVE14169.1"/>
    <property type="molecule type" value="Genomic_DNA"/>
</dbReference>
<organism evidence="2">
    <name type="scientific">marine metagenome</name>
    <dbReference type="NCBI Taxonomy" id="408172"/>
    <lineage>
        <taxon>unclassified sequences</taxon>
        <taxon>metagenomes</taxon>
        <taxon>ecological metagenomes</taxon>
    </lineage>
</organism>
<evidence type="ECO:0008006" key="3">
    <source>
        <dbReference type="Google" id="ProtNLM"/>
    </source>
</evidence>
<evidence type="ECO:0000256" key="1">
    <source>
        <dbReference type="SAM" id="MobiDB-lite"/>
    </source>
</evidence>
<accession>A0A383B332</accession>
<protein>
    <recommendedName>
        <fullName evidence="3">EF-hand domain-containing protein</fullName>
    </recommendedName>
</protein>
<gene>
    <name evidence="2" type="ORF">METZ01_LOCUS467023</name>
</gene>
<evidence type="ECO:0000313" key="2">
    <source>
        <dbReference type="EMBL" id="SVE14169.1"/>
    </source>
</evidence>
<proteinExistence type="predicted"/>
<dbReference type="AlphaFoldDB" id="A0A383B332"/>
<reference evidence="2" key="1">
    <citation type="submission" date="2018-05" db="EMBL/GenBank/DDBJ databases">
        <authorList>
            <person name="Lanie J.A."/>
            <person name="Ng W.-L."/>
            <person name="Kazmierczak K.M."/>
            <person name="Andrzejewski T.M."/>
            <person name="Davidsen T.M."/>
            <person name="Wayne K.J."/>
            <person name="Tettelin H."/>
            <person name="Glass J.I."/>
            <person name="Rusch D."/>
            <person name="Podicherti R."/>
            <person name="Tsui H.-C.T."/>
            <person name="Winkler M.E."/>
        </authorList>
    </citation>
    <scope>NUCLEOTIDE SEQUENCE</scope>
</reference>
<feature type="region of interest" description="Disordered" evidence="1">
    <location>
        <begin position="20"/>
        <end position="52"/>
    </location>
</feature>
<feature type="non-terminal residue" evidence="2">
    <location>
        <position position="89"/>
    </location>
</feature>
<name>A0A383B332_9ZZZZ</name>
<feature type="compositionally biased region" description="Polar residues" evidence="1">
    <location>
        <begin position="20"/>
        <end position="30"/>
    </location>
</feature>
<sequence>MKHLLLTTITAVLLSLSVQEQESRTPQLQKPSPVKSQKAKTPNKTKTGTRISRNPVELITRWLIMDKNGDGKLAVDETTGQLKTSFNRN</sequence>